<keyword evidence="2" id="KW-0472">Membrane</keyword>
<dbReference type="PANTHER" id="PTHR48059">
    <property type="entry name" value="POLYGALACTURONASE INHIBITOR 1"/>
    <property type="match status" value="1"/>
</dbReference>
<sequence>MTQKSLTKTRLQDHFTTRVDLIAYISHSCMAVRMITHATIRFRLHAMASNTAALLLLLLLSFQLIAMSLSQTQLSTQDLPALIKIRQQLGNPDALAGWRPDSLCWGWWPAACNEQGRVTKLFLERLNITSTLPPAIGELDQLETLSIIEMPGLGGRIPDSFCNLRHLSLFNLMVTSVSGPIPACLSRTNLTSASFFRSKLNGIIPGSLWKLPYFTYFNAAYNNLVGPIPPLLVHGGTPDRPLGLMLDGNRLSGPIPWTFALERHLLQFRVANNKLTGDPSFLFGRRKTVTGTIDLSGNNFRFNLTGVEMPMQLSFLNLSHNRIYGGVPVSLRDTRVAVLDLSYNDLCGKIPTGGHMVQFKAAAYEHNKCLCGTPLPPCANGR</sequence>
<dbReference type="Gramene" id="Zm00001eb079860_T001">
    <property type="protein sequence ID" value="Zm00001eb079860_P001"/>
    <property type="gene ID" value="Zm00001eb079860"/>
</dbReference>
<organism evidence="3 4">
    <name type="scientific">Zea mays</name>
    <name type="common">Maize</name>
    <dbReference type="NCBI Taxonomy" id="4577"/>
    <lineage>
        <taxon>Eukaryota</taxon>
        <taxon>Viridiplantae</taxon>
        <taxon>Streptophyta</taxon>
        <taxon>Embryophyta</taxon>
        <taxon>Tracheophyta</taxon>
        <taxon>Spermatophyta</taxon>
        <taxon>Magnoliopsida</taxon>
        <taxon>Liliopsida</taxon>
        <taxon>Poales</taxon>
        <taxon>Poaceae</taxon>
        <taxon>PACMAD clade</taxon>
        <taxon>Panicoideae</taxon>
        <taxon>Andropogonodae</taxon>
        <taxon>Andropogoneae</taxon>
        <taxon>Tripsacinae</taxon>
        <taxon>Zea</taxon>
    </lineage>
</organism>
<feature type="transmembrane region" description="Helical" evidence="2">
    <location>
        <begin position="46"/>
        <end position="66"/>
    </location>
</feature>
<reference evidence="3" key="2">
    <citation type="submission" date="2019-07" db="EMBL/GenBank/DDBJ databases">
        <authorList>
            <person name="Seetharam A."/>
            <person name="Woodhouse M."/>
            <person name="Cannon E."/>
        </authorList>
    </citation>
    <scope>NUCLEOTIDE SEQUENCE [LARGE SCALE GENOMIC DNA]</scope>
    <source>
        <strain evidence="3">cv. B73</strain>
    </source>
</reference>
<dbReference type="InterPro" id="IPR051848">
    <property type="entry name" value="PGIP"/>
</dbReference>
<keyword evidence="2" id="KW-0812">Transmembrane</keyword>
<dbReference type="EnsemblPlants" id="Zm00001eb079860_T001">
    <property type="protein sequence ID" value="Zm00001eb079860_P001"/>
    <property type="gene ID" value="Zm00001eb079860"/>
</dbReference>
<dbReference type="InParanoid" id="A0A804MEQ5"/>
<evidence type="ECO:0007829" key="5">
    <source>
        <dbReference type="PeptideAtlas" id="A0A804MEQ5"/>
    </source>
</evidence>
<name>A0A804MEQ5_MAIZE</name>
<reference evidence="3" key="3">
    <citation type="submission" date="2021-05" db="UniProtKB">
        <authorList>
            <consortium name="EnsemblPlants"/>
        </authorList>
    </citation>
    <scope>IDENTIFICATION</scope>
    <source>
        <strain evidence="3">cv. B73</strain>
    </source>
</reference>
<dbReference type="Proteomes" id="UP000007305">
    <property type="component" value="Chromosome 2"/>
</dbReference>
<dbReference type="Gene3D" id="3.80.10.10">
    <property type="entry name" value="Ribonuclease Inhibitor"/>
    <property type="match status" value="1"/>
</dbReference>
<accession>A0A804MEQ5</accession>
<dbReference type="InterPro" id="IPR032675">
    <property type="entry name" value="LRR_dom_sf"/>
</dbReference>
<evidence type="ECO:0000256" key="2">
    <source>
        <dbReference type="SAM" id="Phobius"/>
    </source>
</evidence>
<dbReference type="AlphaFoldDB" id="A0A804MEQ5"/>
<keyword evidence="5" id="KW-1267">Proteomics identification</keyword>
<proteinExistence type="evidence at protein level"/>
<evidence type="ECO:0008006" key="6">
    <source>
        <dbReference type="Google" id="ProtNLM"/>
    </source>
</evidence>
<dbReference type="SUPFAM" id="SSF52058">
    <property type="entry name" value="L domain-like"/>
    <property type="match status" value="1"/>
</dbReference>
<evidence type="ECO:0000313" key="3">
    <source>
        <dbReference type="EnsemblPlants" id="Zm00001eb079860_P001"/>
    </source>
</evidence>
<dbReference type="InterPro" id="IPR001611">
    <property type="entry name" value="Leu-rich_rpt"/>
</dbReference>
<comment type="subcellular location">
    <subcellularLocation>
        <location evidence="1">Cell envelope</location>
    </subcellularLocation>
</comment>
<dbReference type="Pfam" id="PF00560">
    <property type="entry name" value="LRR_1"/>
    <property type="match status" value="1"/>
</dbReference>
<protein>
    <recommendedName>
        <fullName evidence="6">Leucine-rich repeat-containing N-terminal plant-type domain-containing protein</fullName>
    </recommendedName>
</protein>
<dbReference type="PANTHER" id="PTHR48059:SF27">
    <property type="entry name" value="LEUCINE-RICH REPEAT-CONTAINING N-TERMINAL PLANT-TYPE DOMAIN-CONTAINING PROTEIN"/>
    <property type="match status" value="1"/>
</dbReference>
<reference evidence="4" key="1">
    <citation type="submission" date="2015-12" db="EMBL/GenBank/DDBJ databases">
        <title>Update maize B73 reference genome by single molecule sequencing technologies.</title>
        <authorList>
            <consortium name="Maize Genome Sequencing Project"/>
            <person name="Ware D."/>
        </authorList>
    </citation>
    <scope>NUCLEOTIDE SEQUENCE [LARGE SCALE GENOMIC DNA]</scope>
    <source>
        <strain evidence="4">cv. B73</strain>
    </source>
</reference>
<evidence type="ECO:0000313" key="4">
    <source>
        <dbReference type="Proteomes" id="UP000007305"/>
    </source>
</evidence>
<keyword evidence="2" id="KW-1133">Transmembrane helix</keyword>
<keyword evidence="4" id="KW-1185">Reference proteome</keyword>
<evidence type="ECO:0000256" key="1">
    <source>
        <dbReference type="ARBA" id="ARBA00004196"/>
    </source>
</evidence>